<keyword evidence="3" id="KW-0328">Glycosyltransferase</keyword>
<name>A0A2M7QHU3_9BACT</name>
<feature type="transmembrane region" description="Helical" evidence="8">
    <location>
        <begin position="100"/>
        <end position="121"/>
    </location>
</feature>
<dbReference type="InterPro" id="IPR050297">
    <property type="entry name" value="LipidA_mod_glycosyltrf_83"/>
</dbReference>
<dbReference type="AlphaFoldDB" id="A0A2M7QHU3"/>
<reference evidence="11" key="1">
    <citation type="submission" date="2017-09" db="EMBL/GenBank/DDBJ databases">
        <title>Depth-based differentiation of microbial function through sediment-hosted aquifers and enrichment of novel symbionts in the deep terrestrial subsurface.</title>
        <authorList>
            <person name="Probst A.J."/>
            <person name="Ladd B."/>
            <person name="Jarett J.K."/>
            <person name="Geller-Mcgrath D.E."/>
            <person name="Sieber C.M.K."/>
            <person name="Emerson J.B."/>
            <person name="Anantharaman K."/>
            <person name="Thomas B.C."/>
            <person name="Malmstrom R."/>
            <person name="Stieglmeier M."/>
            <person name="Klingl A."/>
            <person name="Woyke T."/>
            <person name="Ryan C.M."/>
            <person name="Banfield J.F."/>
        </authorList>
    </citation>
    <scope>NUCLEOTIDE SEQUENCE [LARGE SCALE GENOMIC DNA]</scope>
</reference>
<dbReference type="Pfam" id="PF13231">
    <property type="entry name" value="PMT_2"/>
    <property type="match status" value="1"/>
</dbReference>
<feature type="transmembrane region" description="Helical" evidence="8">
    <location>
        <begin position="285"/>
        <end position="303"/>
    </location>
</feature>
<evidence type="ECO:0000256" key="5">
    <source>
        <dbReference type="ARBA" id="ARBA00022692"/>
    </source>
</evidence>
<dbReference type="PANTHER" id="PTHR33908">
    <property type="entry name" value="MANNOSYLTRANSFERASE YKCB-RELATED"/>
    <property type="match status" value="1"/>
</dbReference>
<evidence type="ECO:0000256" key="8">
    <source>
        <dbReference type="SAM" id="Phobius"/>
    </source>
</evidence>
<dbReference type="GO" id="GO:0009103">
    <property type="term" value="P:lipopolysaccharide biosynthetic process"/>
    <property type="evidence" value="ECO:0007669"/>
    <property type="project" value="UniProtKB-ARBA"/>
</dbReference>
<evidence type="ECO:0000256" key="7">
    <source>
        <dbReference type="ARBA" id="ARBA00023136"/>
    </source>
</evidence>
<keyword evidence="5 8" id="KW-0812">Transmembrane</keyword>
<dbReference type="GO" id="GO:0005886">
    <property type="term" value="C:plasma membrane"/>
    <property type="evidence" value="ECO:0007669"/>
    <property type="project" value="UniProtKB-SubCell"/>
</dbReference>
<feature type="transmembrane region" description="Helical" evidence="8">
    <location>
        <begin position="337"/>
        <end position="355"/>
    </location>
</feature>
<dbReference type="InterPro" id="IPR038731">
    <property type="entry name" value="RgtA/B/C-like"/>
</dbReference>
<evidence type="ECO:0000256" key="2">
    <source>
        <dbReference type="ARBA" id="ARBA00022475"/>
    </source>
</evidence>
<dbReference type="Proteomes" id="UP000229401">
    <property type="component" value="Unassembled WGS sequence"/>
</dbReference>
<evidence type="ECO:0000259" key="9">
    <source>
        <dbReference type="Pfam" id="PF13231"/>
    </source>
</evidence>
<evidence type="ECO:0000313" key="11">
    <source>
        <dbReference type="Proteomes" id="UP000229401"/>
    </source>
</evidence>
<feature type="transmembrane region" description="Helical" evidence="8">
    <location>
        <begin position="180"/>
        <end position="213"/>
    </location>
</feature>
<sequence>MKKTDYIILGLILLVAIILRCYKITAPLSDAYSWRQADTVSVARNFVRNGFDLLHPHYDDLSSIQSGLDNSKGLRFVEMPIYNALFGLTYKILPNIPIEVWGRITTLIFSLGIIGIIYYLCLHEVNRISAITASGIYAIFPSFVFFSRVVLPETPALSFIFISIFFLYKNTTIDDKRLISFLYLFLSLLSFALAILIKPTVIFYGIALGFLFIRKYEFDVVKKAQPYLFFLLAVIPFFLWRLYIQQFPEGIPASDWLIASVNTFEGQKNIFFKPAFFRWIFFERINTMIFGGYLTVFFIVGLVSKRKSLFLHSIGFSALLYLFVFQGGNVQHEYYQTLILPPLAIFTGIGISTILSHRKIFIHPLVSSFLICVLCIFAFLFSYYYKVKDFYTYPQDLNFMAKIIQTFTSPTDKIVADRMGDTTLLYLSDRKGSPLLSGTVEQLKNNGYQYVLTDQKKSIEELLNEKGVQIIFQNNQFALLKL</sequence>
<gene>
    <name evidence="10" type="ORF">COY87_05565</name>
</gene>
<evidence type="ECO:0000256" key="4">
    <source>
        <dbReference type="ARBA" id="ARBA00022679"/>
    </source>
</evidence>
<feature type="transmembrane region" description="Helical" evidence="8">
    <location>
        <begin position="361"/>
        <end position="385"/>
    </location>
</feature>
<dbReference type="EMBL" id="PFLI01000188">
    <property type="protein sequence ID" value="PIY71546.1"/>
    <property type="molecule type" value="Genomic_DNA"/>
</dbReference>
<keyword evidence="6 8" id="KW-1133">Transmembrane helix</keyword>
<dbReference type="PANTHER" id="PTHR33908:SF11">
    <property type="entry name" value="MEMBRANE PROTEIN"/>
    <property type="match status" value="1"/>
</dbReference>
<keyword evidence="7 8" id="KW-0472">Membrane</keyword>
<feature type="transmembrane region" description="Helical" evidence="8">
    <location>
        <begin position="128"/>
        <end position="146"/>
    </location>
</feature>
<evidence type="ECO:0000256" key="1">
    <source>
        <dbReference type="ARBA" id="ARBA00004651"/>
    </source>
</evidence>
<feature type="domain" description="Glycosyltransferase RgtA/B/C/D-like" evidence="9">
    <location>
        <begin position="99"/>
        <end position="240"/>
    </location>
</feature>
<keyword evidence="2" id="KW-1003">Cell membrane</keyword>
<evidence type="ECO:0000256" key="6">
    <source>
        <dbReference type="ARBA" id="ARBA00022989"/>
    </source>
</evidence>
<evidence type="ECO:0000256" key="3">
    <source>
        <dbReference type="ARBA" id="ARBA00022676"/>
    </source>
</evidence>
<proteinExistence type="predicted"/>
<protein>
    <recommendedName>
        <fullName evidence="9">Glycosyltransferase RgtA/B/C/D-like domain-containing protein</fullName>
    </recommendedName>
</protein>
<comment type="caution">
    <text evidence="10">The sequence shown here is derived from an EMBL/GenBank/DDBJ whole genome shotgun (WGS) entry which is preliminary data.</text>
</comment>
<keyword evidence="4" id="KW-0808">Transferase</keyword>
<feature type="transmembrane region" description="Helical" evidence="8">
    <location>
        <begin position="309"/>
        <end position="325"/>
    </location>
</feature>
<organism evidence="10 11">
    <name type="scientific">Candidatus Roizmanbacteria bacterium CG_4_10_14_0_8_um_filter_33_9</name>
    <dbReference type="NCBI Taxonomy" id="1974826"/>
    <lineage>
        <taxon>Bacteria</taxon>
        <taxon>Candidatus Roizmaniibacteriota</taxon>
    </lineage>
</organism>
<evidence type="ECO:0000313" key="10">
    <source>
        <dbReference type="EMBL" id="PIY71546.1"/>
    </source>
</evidence>
<feature type="transmembrane region" description="Helical" evidence="8">
    <location>
        <begin position="225"/>
        <end position="244"/>
    </location>
</feature>
<comment type="subcellular location">
    <subcellularLocation>
        <location evidence="1">Cell membrane</location>
        <topology evidence="1">Multi-pass membrane protein</topology>
    </subcellularLocation>
</comment>
<dbReference type="GO" id="GO:0016763">
    <property type="term" value="F:pentosyltransferase activity"/>
    <property type="evidence" value="ECO:0007669"/>
    <property type="project" value="TreeGrafter"/>
</dbReference>
<accession>A0A2M7QHU3</accession>